<protein>
    <submittedName>
        <fullName evidence="1">Uncharacterized protein</fullName>
    </submittedName>
</protein>
<accession>A0AAW1TLD6</accession>
<name>A0AAW1TLD6_9CUCU</name>
<evidence type="ECO:0000313" key="1">
    <source>
        <dbReference type="EMBL" id="KAK9872186.1"/>
    </source>
</evidence>
<sequence length="124" mass="14217">MKERVSDGSFHQKNLKIFKKLLLDNSYPIKLINKIFFSTSSPISNVSILGQINDRKWLDSDAVLSHHITQGGIMQGTDDNENMDDIDQIETSNLEEPREEPIIYTSLPFPKNMPPRLTRLFNNA</sequence>
<gene>
    <name evidence="1" type="ORF">WA026_016239</name>
</gene>
<dbReference type="Proteomes" id="UP001431783">
    <property type="component" value="Unassembled WGS sequence"/>
</dbReference>
<dbReference type="AlphaFoldDB" id="A0AAW1TLD6"/>
<dbReference type="EMBL" id="JARQZJ010000009">
    <property type="protein sequence ID" value="KAK9872186.1"/>
    <property type="molecule type" value="Genomic_DNA"/>
</dbReference>
<reference evidence="1 2" key="1">
    <citation type="submission" date="2023-03" db="EMBL/GenBank/DDBJ databases">
        <title>Genome insight into feeding habits of ladybird beetles.</title>
        <authorList>
            <person name="Li H.-S."/>
            <person name="Huang Y.-H."/>
            <person name="Pang H."/>
        </authorList>
    </citation>
    <scope>NUCLEOTIDE SEQUENCE [LARGE SCALE GENOMIC DNA]</scope>
    <source>
        <strain evidence="1">SYSU_2023b</strain>
        <tissue evidence="1">Whole body</tissue>
    </source>
</reference>
<proteinExistence type="predicted"/>
<evidence type="ECO:0000313" key="2">
    <source>
        <dbReference type="Proteomes" id="UP001431783"/>
    </source>
</evidence>
<keyword evidence="2" id="KW-1185">Reference proteome</keyword>
<comment type="caution">
    <text evidence="1">The sequence shown here is derived from an EMBL/GenBank/DDBJ whole genome shotgun (WGS) entry which is preliminary data.</text>
</comment>
<organism evidence="1 2">
    <name type="scientific">Henosepilachna vigintioctopunctata</name>
    <dbReference type="NCBI Taxonomy" id="420089"/>
    <lineage>
        <taxon>Eukaryota</taxon>
        <taxon>Metazoa</taxon>
        <taxon>Ecdysozoa</taxon>
        <taxon>Arthropoda</taxon>
        <taxon>Hexapoda</taxon>
        <taxon>Insecta</taxon>
        <taxon>Pterygota</taxon>
        <taxon>Neoptera</taxon>
        <taxon>Endopterygota</taxon>
        <taxon>Coleoptera</taxon>
        <taxon>Polyphaga</taxon>
        <taxon>Cucujiformia</taxon>
        <taxon>Coccinelloidea</taxon>
        <taxon>Coccinellidae</taxon>
        <taxon>Epilachninae</taxon>
        <taxon>Epilachnini</taxon>
        <taxon>Henosepilachna</taxon>
    </lineage>
</organism>